<gene>
    <name evidence="2" type="ORF">NDR86_18560</name>
</gene>
<dbReference type="SUPFAM" id="SSF53474">
    <property type="entry name" value="alpha/beta-Hydrolases"/>
    <property type="match status" value="1"/>
</dbReference>
<sequence length="382" mass="39913">MSKRKDRRFRWALVAAALVIASATGLAAPANAQSDSQPGDLVRLDALPVGWGGMDRGYKLTYRTVALDGRPTTATGLIFLPDGHAPDGGWPIVAWDHGTNGLAPRCGLTSSAGAPYDAPALRRVNRAGYAAVAPDYLGLSPESPGVHPYQNTRTEATVTIDLVRAARRAFADLSTRWAVMGVSQGGGAALSTGHLAATYAPELDFRATAALAPASHIEQLMRLARPGMPAVPALNGMTGVVAAVLAGMSANSSGFDIGSYLPPEGRRIVAEISTRCVAEWPATVGDRSLGELLARPLDDPAALAFLHAYLAIPTGGYRQPVFIGQGVADTSVPLPLTLALLAEFAAAGTRYEFATFDADHDTIMGDGFDAGLRFVQRALNAN</sequence>
<dbReference type="GO" id="GO:0004806">
    <property type="term" value="F:triacylglycerol lipase activity"/>
    <property type="evidence" value="ECO:0007669"/>
    <property type="project" value="InterPro"/>
</dbReference>
<dbReference type="GO" id="GO:0016042">
    <property type="term" value="P:lipid catabolic process"/>
    <property type="evidence" value="ECO:0007669"/>
    <property type="project" value="InterPro"/>
</dbReference>
<evidence type="ECO:0000313" key="3">
    <source>
        <dbReference type="Proteomes" id="UP001139157"/>
    </source>
</evidence>
<comment type="caution">
    <text evidence="2">The sequence shown here is derived from an EMBL/GenBank/DDBJ whole genome shotgun (WGS) entry which is preliminary data.</text>
</comment>
<dbReference type="RefSeq" id="WP_251913729.1">
    <property type="nucleotide sequence ID" value="NZ_JAMRXG010000007.1"/>
</dbReference>
<dbReference type="Pfam" id="PF03583">
    <property type="entry name" value="LIP"/>
    <property type="match status" value="1"/>
</dbReference>
<feature type="signal peptide" evidence="1">
    <location>
        <begin position="1"/>
        <end position="27"/>
    </location>
</feature>
<proteinExistence type="predicted"/>
<name>A0A9X2IYB6_9NOCA</name>
<keyword evidence="1" id="KW-0732">Signal</keyword>
<dbReference type="EMBL" id="JAMRXG010000007">
    <property type="protein sequence ID" value="MCM6775479.1"/>
    <property type="molecule type" value="Genomic_DNA"/>
</dbReference>
<organism evidence="2 3">
    <name type="scientific">Nocardia pulmonis</name>
    <dbReference type="NCBI Taxonomy" id="2951408"/>
    <lineage>
        <taxon>Bacteria</taxon>
        <taxon>Bacillati</taxon>
        <taxon>Actinomycetota</taxon>
        <taxon>Actinomycetes</taxon>
        <taxon>Mycobacteriales</taxon>
        <taxon>Nocardiaceae</taxon>
        <taxon>Nocardia</taxon>
    </lineage>
</organism>
<dbReference type="InterPro" id="IPR029058">
    <property type="entry name" value="AB_hydrolase_fold"/>
</dbReference>
<reference evidence="2" key="1">
    <citation type="submission" date="2022-06" db="EMBL/GenBank/DDBJ databases">
        <title>Novel species in genus nocardia.</title>
        <authorList>
            <person name="Li F."/>
        </authorList>
    </citation>
    <scope>NUCLEOTIDE SEQUENCE</scope>
    <source>
        <strain evidence="2">CDC141</strain>
    </source>
</reference>
<dbReference type="Proteomes" id="UP001139157">
    <property type="component" value="Unassembled WGS sequence"/>
</dbReference>
<protein>
    <submittedName>
        <fullName evidence="2">Lipase family protein</fullName>
    </submittedName>
</protein>
<dbReference type="PANTHER" id="PTHR34853:SF1">
    <property type="entry name" value="LIPASE 5"/>
    <property type="match status" value="1"/>
</dbReference>
<evidence type="ECO:0000313" key="2">
    <source>
        <dbReference type="EMBL" id="MCM6775479.1"/>
    </source>
</evidence>
<dbReference type="InterPro" id="IPR005152">
    <property type="entry name" value="Lipase_secreted"/>
</dbReference>
<dbReference type="PANTHER" id="PTHR34853">
    <property type="match status" value="1"/>
</dbReference>
<accession>A0A9X2IYB6</accession>
<keyword evidence="3" id="KW-1185">Reference proteome</keyword>
<dbReference type="AlphaFoldDB" id="A0A9X2IYB6"/>
<dbReference type="Gene3D" id="3.40.50.1820">
    <property type="entry name" value="alpha/beta hydrolase"/>
    <property type="match status" value="1"/>
</dbReference>
<dbReference type="PIRSF" id="PIRSF029171">
    <property type="entry name" value="Esterase_LipA"/>
    <property type="match status" value="1"/>
</dbReference>
<evidence type="ECO:0000256" key="1">
    <source>
        <dbReference type="SAM" id="SignalP"/>
    </source>
</evidence>
<feature type="chain" id="PRO_5040926225" evidence="1">
    <location>
        <begin position="28"/>
        <end position="382"/>
    </location>
</feature>